<keyword evidence="1" id="KW-0472">Membrane</keyword>
<feature type="transmembrane region" description="Helical" evidence="1">
    <location>
        <begin position="69"/>
        <end position="94"/>
    </location>
</feature>
<evidence type="ECO:0000256" key="1">
    <source>
        <dbReference type="SAM" id="Phobius"/>
    </source>
</evidence>
<reference evidence="2" key="1">
    <citation type="submission" date="2018-10" db="EMBL/GenBank/DDBJ databases">
        <title>Complete sequence of plasmid pHNBF16.</title>
        <authorList>
            <person name="Liu J.H."/>
            <person name="Huang X."/>
            <person name="Luo J."/>
        </authorList>
    </citation>
    <scope>NUCLEOTIDE SEQUENCE</scope>
    <source>
        <strain evidence="2">6BF16CTX</strain>
        <plasmid evidence="2">pHNBF16</plasmid>
    </source>
</reference>
<dbReference type="EMBL" id="MK079571">
    <property type="protein sequence ID" value="AYU65750.1"/>
    <property type="molecule type" value="Genomic_DNA"/>
</dbReference>
<name>A0A3G4RJB3_KLEPN</name>
<proteinExistence type="predicted"/>
<keyword evidence="1" id="KW-0812">Transmembrane</keyword>
<dbReference type="AlphaFoldDB" id="A0A3G4RJB3"/>
<protein>
    <submittedName>
        <fullName evidence="2">Uncharacterized protein</fullName>
    </submittedName>
</protein>
<sequence>MAMDKTRVRKVIINVFIIIIMAFLMGIAGRYLAGFLIIKSFHLPVSLEFNTYSEVRTLMGETANKKAKLILNAALALQILSVVLVPVVAIIAFVGKLLKKPPRYGNAKWANNRQLSHLEDKGAYRK</sequence>
<organism evidence="2">
    <name type="scientific">Klebsiella pneumoniae</name>
    <dbReference type="NCBI Taxonomy" id="573"/>
    <lineage>
        <taxon>Bacteria</taxon>
        <taxon>Pseudomonadati</taxon>
        <taxon>Pseudomonadota</taxon>
        <taxon>Gammaproteobacteria</taxon>
        <taxon>Enterobacterales</taxon>
        <taxon>Enterobacteriaceae</taxon>
        <taxon>Klebsiella/Raoultella group</taxon>
        <taxon>Klebsiella</taxon>
        <taxon>Klebsiella pneumoniae complex</taxon>
    </lineage>
</organism>
<accession>A0A3G4RJB3</accession>
<geneLocation type="plasmid" evidence="2">
    <name>pHNBF16</name>
</geneLocation>
<keyword evidence="2" id="KW-0614">Plasmid</keyword>
<dbReference type="RefSeq" id="WP_087653596.1">
    <property type="nucleotide sequence ID" value="NZ_JAJHGW010000044.1"/>
</dbReference>
<keyword evidence="1" id="KW-1133">Transmembrane helix</keyword>
<evidence type="ECO:0000313" key="2">
    <source>
        <dbReference type="EMBL" id="AYU65750.1"/>
    </source>
</evidence>
<feature type="transmembrane region" description="Helical" evidence="1">
    <location>
        <begin position="12"/>
        <end position="38"/>
    </location>
</feature>